<evidence type="ECO:0000313" key="5">
    <source>
        <dbReference type="EMBL" id="PJJ84653.1"/>
    </source>
</evidence>
<keyword evidence="2" id="KW-0233">DNA recombination</keyword>
<dbReference type="Gene3D" id="1.10.150.130">
    <property type="match status" value="1"/>
</dbReference>
<dbReference type="Pfam" id="PF13102">
    <property type="entry name" value="Phage_int_SAM_5"/>
    <property type="match status" value="1"/>
</dbReference>
<accession>A0A2H9VUZ5</accession>
<feature type="domain" description="Phage integrase SAM-like" evidence="3">
    <location>
        <begin position="110"/>
        <end position="216"/>
    </location>
</feature>
<comment type="caution">
    <text evidence="5">The sequence shown here is derived from an EMBL/GenBank/DDBJ whole genome shotgun (WGS) entry which is preliminary data.</text>
</comment>
<dbReference type="InterPro" id="IPR035386">
    <property type="entry name" value="Arm-DNA-bind_5"/>
</dbReference>
<protein>
    <submittedName>
        <fullName evidence="5">Integrase-like protein</fullName>
    </submittedName>
</protein>
<evidence type="ECO:0000256" key="2">
    <source>
        <dbReference type="ARBA" id="ARBA00023172"/>
    </source>
</evidence>
<evidence type="ECO:0000313" key="6">
    <source>
        <dbReference type="Proteomes" id="UP000242687"/>
    </source>
</evidence>
<dbReference type="GO" id="GO:0003677">
    <property type="term" value="F:DNA binding"/>
    <property type="evidence" value="ECO:0007669"/>
    <property type="project" value="UniProtKB-KW"/>
</dbReference>
<dbReference type="Pfam" id="PF17293">
    <property type="entry name" value="Arm-DNA-bind_5"/>
    <property type="match status" value="1"/>
</dbReference>
<gene>
    <name evidence="5" type="ORF">CLV57_1669</name>
</gene>
<keyword evidence="6" id="KW-1185">Reference proteome</keyword>
<dbReference type="InterPro" id="IPR010998">
    <property type="entry name" value="Integrase_recombinase_N"/>
</dbReference>
<dbReference type="GO" id="GO:0015074">
    <property type="term" value="P:DNA integration"/>
    <property type="evidence" value="ECO:0007669"/>
    <property type="project" value="InterPro"/>
</dbReference>
<evidence type="ECO:0000259" key="4">
    <source>
        <dbReference type="Pfam" id="PF17293"/>
    </source>
</evidence>
<keyword evidence="1" id="KW-0238">DNA-binding</keyword>
<dbReference type="GO" id="GO:0006310">
    <property type="term" value="P:DNA recombination"/>
    <property type="evidence" value="ECO:0007669"/>
    <property type="project" value="UniProtKB-KW"/>
</dbReference>
<dbReference type="Proteomes" id="UP000242687">
    <property type="component" value="Unassembled WGS sequence"/>
</dbReference>
<dbReference type="RefSeq" id="WP_100340838.1">
    <property type="nucleotide sequence ID" value="NZ_PGFJ01000001.1"/>
</dbReference>
<dbReference type="Gene3D" id="1.10.443.10">
    <property type="entry name" value="Intergrase catalytic core"/>
    <property type="match status" value="1"/>
</dbReference>
<organism evidence="5 6">
    <name type="scientific">Mucilaginibacter auburnensis</name>
    <dbReference type="NCBI Taxonomy" id="1457233"/>
    <lineage>
        <taxon>Bacteria</taxon>
        <taxon>Pseudomonadati</taxon>
        <taxon>Bacteroidota</taxon>
        <taxon>Sphingobacteriia</taxon>
        <taxon>Sphingobacteriales</taxon>
        <taxon>Sphingobacteriaceae</taxon>
        <taxon>Mucilaginibacter</taxon>
    </lineage>
</organism>
<name>A0A2H9VUZ5_9SPHI</name>
<evidence type="ECO:0000259" key="3">
    <source>
        <dbReference type="Pfam" id="PF13102"/>
    </source>
</evidence>
<dbReference type="OrthoDB" id="892893at2"/>
<feature type="domain" description="Arm DNA-binding" evidence="4">
    <location>
        <begin position="13"/>
        <end position="97"/>
    </location>
</feature>
<proteinExistence type="predicted"/>
<dbReference type="InterPro" id="IPR013762">
    <property type="entry name" value="Integrase-like_cat_sf"/>
</dbReference>
<dbReference type="InterPro" id="IPR011010">
    <property type="entry name" value="DNA_brk_join_enz"/>
</dbReference>
<reference evidence="5 6" key="1">
    <citation type="submission" date="2017-11" db="EMBL/GenBank/DDBJ databases">
        <title>Genomic Encyclopedia of Archaeal and Bacterial Type Strains, Phase II (KMG-II): From Individual Species to Whole Genera.</title>
        <authorList>
            <person name="Goeker M."/>
        </authorList>
    </citation>
    <scope>NUCLEOTIDE SEQUENCE [LARGE SCALE GENOMIC DNA]</scope>
    <source>
        <strain evidence="5 6">DSM 28175</strain>
    </source>
</reference>
<dbReference type="EMBL" id="PGFJ01000001">
    <property type="protein sequence ID" value="PJJ84653.1"/>
    <property type="molecule type" value="Genomic_DNA"/>
</dbReference>
<sequence>MKSTNSFGLHFNLRTEKCRDGKAPIYVAITVNGRKIFVATKRYISVKCWDSAKGMGKNNTSEGKEINTYLDNIRQSIRECYQDFLVQRKTITAEIIKAAFLKTGDDEHTITDIAEYHNEISVGVLAAGTMKNYYTTQRYLSEFTLKKYKRKAFFLSELNYKFIQDFENFLRNHQPLDHQKPLTNNGIMKHLERLKKMINLAYRLEWIVKDPFEKFSLKYKKVEKEFLTAKELSRLEEKELDLPRLSVVRDIFVFCCYTGLAFVDVMNLRPVNICTGTDGELWIKTFRQKTTTAVNVPLLSQAKSLMEKYRGNIRAQAGTGTC</sequence>
<evidence type="ECO:0000256" key="1">
    <source>
        <dbReference type="ARBA" id="ARBA00023125"/>
    </source>
</evidence>
<dbReference type="SUPFAM" id="SSF56349">
    <property type="entry name" value="DNA breaking-rejoining enzymes"/>
    <property type="match status" value="1"/>
</dbReference>
<dbReference type="AlphaFoldDB" id="A0A2H9VUZ5"/>
<dbReference type="InterPro" id="IPR025269">
    <property type="entry name" value="SAM-like_dom"/>
</dbReference>